<evidence type="ECO:0000313" key="12">
    <source>
        <dbReference type="EMBL" id="MFC3713784.1"/>
    </source>
</evidence>
<evidence type="ECO:0000313" key="13">
    <source>
        <dbReference type="Proteomes" id="UP001595615"/>
    </source>
</evidence>
<dbReference type="Gene3D" id="3.90.1150.10">
    <property type="entry name" value="Aspartate Aminotransferase, domain 1"/>
    <property type="match status" value="1"/>
</dbReference>
<dbReference type="Pfam" id="PF00266">
    <property type="entry name" value="Aminotran_5"/>
    <property type="match status" value="1"/>
</dbReference>
<dbReference type="Gene3D" id="3.40.640.10">
    <property type="entry name" value="Type I PLP-dependent aspartate aminotransferase-like (Major domain)"/>
    <property type="match status" value="1"/>
</dbReference>
<dbReference type="PANTHER" id="PTHR11601:SF34">
    <property type="entry name" value="CYSTEINE DESULFURASE"/>
    <property type="match status" value="1"/>
</dbReference>
<dbReference type="SUPFAM" id="SSF53383">
    <property type="entry name" value="PLP-dependent transferases"/>
    <property type="match status" value="1"/>
</dbReference>
<protein>
    <recommendedName>
        <fullName evidence="4">Cysteine desulfurase</fullName>
    </recommendedName>
</protein>
<dbReference type="InterPro" id="IPR000192">
    <property type="entry name" value="Aminotrans_V_dom"/>
</dbReference>
<comment type="cofactor">
    <cofactor evidence="1">
        <name>pyridoxal 5'-phosphate</name>
        <dbReference type="ChEBI" id="CHEBI:597326"/>
    </cofactor>
</comment>
<keyword evidence="5" id="KW-0808">Transferase</keyword>
<evidence type="ECO:0000256" key="7">
    <source>
        <dbReference type="ARBA" id="ARBA00022898"/>
    </source>
</evidence>
<comment type="similarity">
    <text evidence="3">Belongs to the class-V pyridoxal-phosphate-dependent aminotransferase family. NifS/IscS subfamily.</text>
</comment>
<comment type="catalytic activity">
    <reaction evidence="10">
        <text>(sulfur carrier)-H + L-cysteine = (sulfur carrier)-SH + L-alanine</text>
        <dbReference type="Rhea" id="RHEA:43892"/>
        <dbReference type="Rhea" id="RHEA-COMP:14737"/>
        <dbReference type="Rhea" id="RHEA-COMP:14739"/>
        <dbReference type="ChEBI" id="CHEBI:29917"/>
        <dbReference type="ChEBI" id="CHEBI:35235"/>
        <dbReference type="ChEBI" id="CHEBI:57972"/>
        <dbReference type="ChEBI" id="CHEBI:64428"/>
        <dbReference type="EC" id="2.8.1.7"/>
    </reaction>
</comment>
<dbReference type="InterPro" id="IPR015421">
    <property type="entry name" value="PyrdxlP-dep_Trfase_major"/>
</dbReference>
<feature type="domain" description="Aminotransferase class V" evidence="11">
    <location>
        <begin position="24"/>
        <end position="367"/>
    </location>
</feature>
<dbReference type="RefSeq" id="WP_380862616.1">
    <property type="nucleotide sequence ID" value="NZ_JBHRXV010000011.1"/>
</dbReference>
<keyword evidence="8" id="KW-0408">Iron</keyword>
<accession>A0ABV7XET2</accession>
<evidence type="ECO:0000256" key="9">
    <source>
        <dbReference type="ARBA" id="ARBA00023014"/>
    </source>
</evidence>
<dbReference type="EMBL" id="JBHRXV010000011">
    <property type="protein sequence ID" value="MFC3713784.1"/>
    <property type="molecule type" value="Genomic_DNA"/>
</dbReference>
<dbReference type="Proteomes" id="UP001595615">
    <property type="component" value="Unassembled WGS sequence"/>
</dbReference>
<reference evidence="13" key="1">
    <citation type="journal article" date="2019" name="Int. J. Syst. Evol. Microbiol.">
        <title>The Global Catalogue of Microorganisms (GCM) 10K type strain sequencing project: providing services to taxonomists for standard genome sequencing and annotation.</title>
        <authorList>
            <consortium name="The Broad Institute Genomics Platform"/>
            <consortium name="The Broad Institute Genome Sequencing Center for Infectious Disease"/>
            <person name="Wu L."/>
            <person name="Ma J."/>
        </authorList>
    </citation>
    <scope>NUCLEOTIDE SEQUENCE [LARGE SCALE GENOMIC DNA]</scope>
    <source>
        <strain evidence="13">KCTC 42644</strain>
    </source>
</reference>
<evidence type="ECO:0000256" key="3">
    <source>
        <dbReference type="ARBA" id="ARBA00006490"/>
    </source>
</evidence>
<evidence type="ECO:0000256" key="2">
    <source>
        <dbReference type="ARBA" id="ARBA00003120"/>
    </source>
</evidence>
<evidence type="ECO:0000256" key="4">
    <source>
        <dbReference type="ARBA" id="ARBA00013558"/>
    </source>
</evidence>
<sequence>MASAYIWDKPDSATGTALAAMPAYLDYNATTPIEPAAVEAMTAAARAWANPSSVHGAGRKAKGALEAAREQMARYLSCQPQAIVFTSGGTEALGLTLHGVPAATRIVSAVEHSAVLAQAGGAIVAPVDGDGIIDLAALEGLLAQAEGPVLVAVMQVNNETGVIQPIDGVLRLARDHGARVLVDAVQAAGKLSLPAADFVAVSAHKLGGPPGVGALIVRCAEDLSAVQRGGGQERGFRAGTENLPGIAGFAAALEARADTNWIARVTEMRDRLEERLRAGVPSVEIFGAGAPRLGTTSCIRMPGVAASTQLIALDLAGYQVSSGAACSSGKVKASHVLAAMGIGPEAAGEAIRVSLGWHTTAAEVESFAEAWTSLAKRQAAKAA</sequence>
<evidence type="ECO:0000259" key="11">
    <source>
        <dbReference type="Pfam" id="PF00266"/>
    </source>
</evidence>
<gene>
    <name evidence="12" type="ORF">ACFOMD_14500</name>
</gene>
<dbReference type="PANTHER" id="PTHR11601">
    <property type="entry name" value="CYSTEINE DESULFURYLASE FAMILY MEMBER"/>
    <property type="match status" value="1"/>
</dbReference>
<keyword evidence="6" id="KW-0479">Metal-binding</keyword>
<dbReference type="InterPro" id="IPR016454">
    <property type="entry name" value="Cysteine_dSase"/>
</dbReference>
<keyword evidence="9" id="KW-0411">Iron-sulfur</keyword>
<dbReference type="InterPro" id="IPR015422">
    <property type="entry name" value="PyrdxlP-dep_Trfase_small"/>
</dbReference>
<keyword evidence="7" id="KW-0663">Pyridoxal phosphate</keyword>
<proteinExistence type="inferred from homology"/>
<dbReference type="PIRSF" id="PIRSF005572">
    <property type="entry name" value="NifS"/>
    <property type="match status" value="1"/>
</dbReference>
<comment type="function">
    <text evidence="2">Catalyzes the removal of elemental sulfur atoms from cysteine to produce alanine. Seems to participate in the biosynthesis of the nitrogenase metalloclusters by providing the inorganic sulfur required for the Fe-S core formation.</text>
</comment>
<name>A0ABV7XET2_9SPHN</name>
<evidence type="ECO:0000256" key="1">
    <source>
        <dbReference type="ARBA" id="ARBA00001933"/>
    </source>
</evidence>
<evidence type="ECO:0000256" key="10">
    <source>
        <dbReference type="ARBA" id="ARBA00050776"/>
    </source>
</evidence>
<keyword evidence="13" id="KW-1185">Reference proteome</keyword>
<evidence type="ECO:0000256" key="5">
    <source>
        <dbReference type="ARBA" id="ARBA00022679"/>
    </source>
</evidence>
<evidence type="ECO:0000256" key="6">
    <source>
        <dbReference type="ARBA" id="ARBA00022723"/>
    </source>
</evidence>
<dbReference type="InterPro" id="IPR015424">
    <property type="entry name" value="PyrdxlP-dep_Trfase"/>
</dbReference>
<organism evidence="12 13">
    <name type="scientific">Sphingoaurantiacus capsulatus</name>
    <dbReference type="NCBI Taxonomy" id="1771310"/>
    <lineage>
        <taxon>Bacteria</taxon>
        <taxon>Pseudomonadati</taxon>
        <taxon>Pseudomonadota</taxon>
        <taxon>Alphaproteobacteria</taxon>
        <taxon>Sphingomonadales</taxon>
        <taxon>Sphingosinicellaceae</taxon>
        <taxon>Sphingoaurantiacus</taxon>
    </lineage>
</organism>
<comment type="caution">
    <text evidence="12">The sequence shown here is derived from an EMBL/GenBank/DDBJ whole genome shotgun (WGS) entry which is preliminary data.</text>
</comment>
<dbReference type="Gene3D" id="1.10.260.50">
    <property type="match status" value="1"/>
</dbReference>
<evidence type="ECO:0000256" key="8">
    <source>
        <dbReference type="ARBA" id="ARBA00023004"/>
    </source>
</evidence>